<organism evidence="1 2">
    <name type="scientific">Alishewanella jeotgali KCTC 22429</name>
    <dbReference type="NCBI Taxonomy" id="1129374"/>
    <lineage>
        <taxon>Bacteria</taxon>
        <taxon>Pseudomonadati</taxon>
        <taxon>Pseudomonadota</taxon>
        <taxon>Gammaproteobacteria</taxon>
        <taxon>Alteromonadales</taxon>
        <taxon>Alteromonadaceae</taxon>
        <taxon>Alishewanella</taxon>
    </lineage>
</organism>
<dbReference type="EMBL" id="AHTH01000036">
    <property type="protein sequence ID" value="EHR40659.1"/>
    <property type="molecule type" value="Genomic_DNA"/>
</dbReference>
<comment type="caution">
    <text evidence="1">The sequence shown here is derived from an EMBL/GenBank/DDBJ whole genome shotgun (WGS) entry which is preliminary data.</text>
</comment>
<gene>
    <name evidence="1" type="ORF">AJE_10509</name>
</gene>
<dbReference type="Proteomes" id="UP000012046">
    <property type="component" value="Unassembled WGS sequence"/>
</dbReference>
<proteinExistence type="predicted"/>
<protein>
    <submittedName>
        <fullName evidence="1">Uncharacterized protein</fullName>
    </submittedName>
</protein>
<evidence type="ECO:0000313" key="1">
    <source>
        <dbReference type="EMBL" id="EHR40659.1"/>
    </source>
</evidence>
<dbReference type="RefSeq" id="WP_008950828.1">
    <property type="nucleotide sequence ID" value="NZ_AHTH01000036.1"/>
</dbReference>
<sequence length="406" mass="45719">MNKIYVTGFLLNVLVKALCGTTGKANCFFGRNTELLMYTKHGSDILTVKSRSDMGPGKVFCNLPCVKVPDFESNFTISIESLRIGLDKIGNRDAYNVSGCFEFDSDGNINFFSAINNQFFNDEKLFDDVRGHSPYKINVDEYASSIEYVSGEFAVGDFKFPVHGELVTKLEQVYAIAKLVNKSSKPVILFHFSSKGLTLRLQSFAVNASVKLLERDFEKDELRAVSIDSFQCLKDVLAGFKTASSHNCFVLVTENWFAIEYSRFYVQIPLICLSEIYLDKGQQTFSGGEVEFCNRGLMQFIGELKISKALSDEFAKLHFKDNVLHGFSVTEINSSKDLINAQNHVDVDSAPFVVRRDIFEKGLQLFGPKTILVAGLERESEVLKFSSRSADCYLIIKKIQTDEEDW</sequence>
<evidence type="ECO:0000313" key="2">
    <source>
        <dbReference type="Proteomes" id="UP000012046"/>
    </source>
</evidence>
<keyword evidence="2" id="KW-1185">Reference proteome</keyword>
<reference evidence="1 2" key="1">
    <citation type="journal article" date="2012" name="J. Bacteriol.">
        <title>Genome Sequence of Extracellular-Protease-Producing Alishewanella jeotgali Isolated from Traditional Korean Fermented Seafood.</title>
        <authorList>
            <person name="Jung J."/>
            <person name="Chun J."/>
            <person name="Park W."/>
        </authorList>
    </citation>
    <scope>NUCLEOTIDE SEQUENCE [LARGE SCALE GENOMIC DNA]</scope>
    <source>
        <strain evidence="1 2">KCTC 22429</strain>
    </source>
</reference>
<name>H3ZFF7_9ALTE</name>
<dbReference type="STRING" id="1129374.AJE_10509"/>
<dbReference type="AlphaFoldDB" id="H3ZFF7"/>
<dbReference type="PATRIC" id="fig|1129374.4.peg.2087"/>
<accession>H3ZFF7</accession>